<evidence type="ECO:0008006" key="12">
    <source>
        <dbReference type="Google" id="ProtNLM"/>
    </source>
</evidence>
<evidence type="ECO:0000313" key="10">
    <source>
        <dbReference type="EMBL" id="CAL1353248.1"/>
    </source>
</evidence>
<dbReference type="InterPro" id="IPR026057">
    <property type="entry name" value="TBL_C"/>
</dbReference>
<dbReference type="InterPro" id="IPR029962">
    <property type="entry name" value="TBL"/>
</dbReference>
<evidence type="ECO:0000256" key="6">
    <source>
        <dbReference type="ARBA" id="ARBA00023136"/>
    </source>
</evidence>
<dbReference type="AlphaFoldDB" id="A0AAV2C9R2"/>
<evidence type="ECO:0000259" key="8">
    <source>
        <dbReference type="Pfam" id="PF13839"/>
    </source>
</evidence>
<protein>
    <recommendedName>
        <fullName evidence="12">Trichome birefringence-like N-terminal domain-containing protein</fullName>
    </recommendedName>
</protein>
<feature type="signal peptide" evidence="7">
    <location>
        <begin position="1"/>
        <end position="24"/>
    </location>
</feature>
<dbReference type="PANTHER" id="PTHR32285:SF36">
    <property type="entry name" value="PROTEIN TRICHOME BIREFRINGENCE-LIKE 38"/>
    <property type="match status" value="1"/>
</dbReference>
<evidence type="ECO:0000259" key="9">
    <source>
        <dbReference type="Pfam" id="PF14416"/>
    </source>
</evidence>
<dbReference type="PANTHER" id="PTHR32285">
    <property type="entry name" value="PROTEIN TRICHOME BIREFRINGENCE-LIKE 9-RELATED"/>
    <property type="match status" value="1"/>
</dbReference>
<dbReference type="Pfam" id="PF14416">
    <property type="entry name" value="PMR5N"/>
    <property type="match status" value="1"/>
</dbReference>
<name>A0AAV2C9R2_9ROSI</name>
<dbReference type="Pfam" id="PF13839">
    <property type="entry name" value="PC-Esterase"/>
    <property type="match status" value="1"/>
</dbReference>
<evidence type="ECO:0000256" key="2">
    <source>
        <dbReference type="ARBA" id="ARBA00007727"/>
    </source>
</evidence>
<evidence type="ECO:0000313" key="11">
    <source>
        <dbReference type="Proteomes" id="UP001497516"/>
    </source>
</evidence>
<keyword evidence="3" id="KW-0812">Transmembrane</keyword>
<dbReference type="GO" id="GO:0005794">
    <property type="term" value="C:Golgi apparatus"/>
    <property type="evidence" value="ECO:0007669"/>
    <property type="project" value="TreeGrafter"/>
</dbReference>
<gene>
    <name evidence="10" type="ORF">LTRI10_LOCUS1164</name>
</gene>
<keyword evidence="7" id="KW-0732">Signal</keyword>
<comment type="subcellular location">
    <subcellularLocation>
        <location evidence="1">Membrane</location>
        <topology evidence="1">Single-pass membrane protein</topology>
    </subcellularLocation>
</comment>
<reference evidence="10 11" key="1">
    <citation type="submission" date="2024-04" db="EMBL/GenBank/DDBJ databases">
        <authorList>
            <person name="Fracassetti M."/>
        </authorList>
    </citation>
    <scope>NUCLEOTIDE SEQUENCE [LARGE SCALE GENOMIC DNA]</scope>
</reference>
<accession>A0AAV2C9R2</accession>
<dbReference type="EMBL" id="OZ034813">
    <property type="protein sequence ID" value="CAL1353248.1"/>
    <property type="molecule type" value="Genomic_DNA"/>
</dbReference>
<dbReference type="Proteomes" id="UP001497516">
    <property type="component" value="Chromosome 1"/>
</dbReference>
<organism evidence="10 11">
    <name type="scientific">Linum trigynum</name>
    <dbReference type="NCBI Taxonomy" id="586398"/>
    <lineage>
        <taxon>Eukaryota</taxon>
        <taxon>Viridiplantae</taxon>
        <taxon>Streptophyta</taxon>
        <taxon>Embryophyta</taxon>
        <taxon>Tracheophyta</taxon>
        <taxon>Spermatophyta</taxon>
        <taxon>Magnoliopsida</taxon>
        <taxon>eudicotyledons</taxon>
        <taxon>Gunneridae</taxon>
        <taxon>Pentapetalae</taxon>
        <taxon>rosids</taxon>
        <taxon>fabids</taxon>
        <taxon>Malpighiales</taxon>
        <taxon>Linaceae</taxon>
        <taxon>Linum</taxon>
    </lineage>
</organism>
<evidence type="ECO:0000256" key="1">
    <source>
        <dbReference type="ARBA" id="ARBA00004167"/>
    </source>
</evidence>
<evidence type="ECO:0000256" key="3">
    <source>
        <dbReference type="ARBA" id="ARBA00022692"/>
    </source>
</evidence>
<dbReference type="GO" id="GO:0016020">
    <property type="term" value="C:membrane"/>
    <property type="evidence" value="ECO:0007669"/>
    <property type="project" value="UniProtKB-SubCell"/>
</dbReference>
<sequence>MDAASRRSCHFVALIILSISPILCFAGGASKKCDVFSGSWVFDQSYPTSDYSATCPFLRSEFDCQKYGRPDRHYLNYRWQPSGCNLPRFNGVRFLEKMRGKQIMFVGDSVILNQYNSLICLLHAAVPNSNISAPYPTHYVTFQDYEVTVTYLWSHYLVDVVEESFGRVLKLDSIRDGGDKWKQVDVLVFDIGFWWYVKGNRKGWDFVQDGNTIVKDMDRTTAMAKALATWGRWVNSDVNTTKTRVFFEGIFPAHYRGFEWGKPGLRDCSRETVPVAGSRYPGGLPSIAGVVEGELRKVKRNKHVHFLNVTTLSQLRIDGHPATYNGADGRMDCTHWCVAGVPDTWNQLLYLFLLA</sequence>
<keyword evidence="4" id="KW-0735">Signal-anchor</keyword>
<comment type="similarity">
    <text evidence="2">Belongs to the PC-esterase family. TBL subfamily.</text>
</comment>
<evidence type="ECO:0000256" key="4">
    <source>
        <dbReference type="ARBA" id="ARBA00022968"/>
    </source>
</evidence>
<keyword evidence="5" id="KW-1133">Transmembrane helix</keyword>
<keyword evidence="6" id="KW-0472">Membrane</keyword>
<feature type="domain" description="Trichome birefringence-like C-terminal" evidence="8">
    <location>
        <begin position="86"/>
        <end position="350"/>
    </location>
</feature>
<evidence type="ECO:0000256" key="5">
    <source>
        <dbReference type="ARBA" id="ARBA00022989"/>
    </source>
</evidence>
<dbReference type="GO" id="GO:0016413">
    <property type="term" value="F:O-acetyltransferase activity"/>
    <property type="evidence" value="ECO:0007669"/>
    <property type="project" value="InterPro"/>
</dbReference>
<feature type="chain" id="PRO_5043516875" description="Trichome birefringence-like N-terminal domain-containing protein" evidence="7">
    <location>
        <begin position="25"/>
        <end position="355"/>
    </location>
</feature>
<dbReference type="InterPro" id="IPR025846">
    <property type="entry name" value="TBL_N"/>
</dbReference>
<keyword evidence="11" id="KW-1185">Reference proteome</keyword>
<feature type="domain" description="Trichome birefringence-like N-terminal" evidence="9">
    <location>
        <begin position="31"/>
        <end position="85"/>
    </location>
</feature>
<proteinExistence type="inferred from homology"/>
<evidence type="ECO:0000256" key="7">
    <source>
        <dbReference type="SAM" id="SignalP"/>
    </source>
</evidence>